<keyword evidence="5" id="KW-1185">Reference proteome</keyword>
<dbReference type="STRING" id="1314674.A0A0D7BG83"/>
<evidence type="ECO:0000256" key="2">
    <source>
        <dbReference type="SAM" id="SignalP"/>
    </source>
</evidence>
<dbReference type="Gene3D" id="3.40.50.1820">
    <property type="entry name" value="alpha/beta hydrolase"/>
    <property type="match status" value="1"/>
</dbReference>
<protein>
    <submittedName>
        <fullName evidence="4">Alpha/beta hydrolase fold protein</fullName>
    </submittedName>
</protein>
<reference evidence="4 5" key="1">
    <citation type="journal article" date="2015" name="Fungal Genet. Biol.">
        <title>Evolution of novel wood decay mechanisms in Agaricales revealed by the genome sequences of Fistulina hepatica and Cylindrobasidium torrendii.</title>
        <authorList>
            <person name="Floudas D."/>
            <person name="Held B.W."/>
            <person name="Riley R."/>
            <person name="Nagy L.G."/>
            <person name="Koehler G."/>
            <person name="Ransdell A.S."/>
            <person name="Younus H."/>
            <person name="Chow J."/>
            <person name="Chiniquy J."/>
            <person name="Lipzen A."/>
            <person name="Tritt A."/>
            <person name="Sun H."/>
            <person name="Haridas S."/>
            <person name="LaButti K."/>
            <person name="Ohm R.A."/>
            <person name="Kues U."/>
            <person name="Blanchette R.A."/>
            <person name="Grigoriev I.V."/>
            <person name="Minto R.E."/>
            <person name="Hibbett D.S."/>
        </authorList>
    </citation>
    <scope>NUCLEOTIDE SEQUENCE [LARGE SCALE GENOMIC DNA]</scope>
    <source>
        <strain evidence="4 5">FP15055 ss-10</strain>
    </source>
</reference>
<dbReference type="InterPro" id="IPR029058">
    <property type="entry name" value="AB_hydrolase_fold"/>
</dbReference>
<gene>
    <name evidence="4" type="ORF">CYLTODRAFT_421405</name>
</gene>
<dbReference type="SUPFAM" id="SSF53474">
    <property type="entry name" value="alpha/beta-Hydrolases"/>
    <property type="match status" value="1"/>
</dbReference>
<feature type="domain" description="AB hydrolase-1" evidence="3">
    <location>
        <begin position="50"/>
        <end position="297"/>
    </location>
</feature>
<dbReference type="GO" id="GO:0004301">
    <property type="term" value="F:epoxide hydrolase activity"/>
    <property type="evidence" value="ECO:0007669"/>
    <property type="project" value="TreeGrafter"/>
</dbReference>
<proteinExistence type="predicted"/>
<dbReference type="InterPro" id="IPR051340">
    <property type="entry name" value="Haloalkane_dehalogenase"/>
</dbReference>
<feature type="chain" id="PRO_5002316965" evidence="2">
    <location>
        <begin position="25"/>
        <end position="314"/>
    </location>
</feature>
<dbReference type="PANTHER" id="PTHR42977">
    <property type="entry name" value="HYDROLASE-RELATED"/>
    <property type="match status" value="1"/>
</dbReference>
<dbReference type="PRINTS" id="PR00412">
    <property type="entry name" value="EPOXHYDRLASE"/>
</dbReference>
<dbReference type="InterPro" id="IPR000073">
    <property type="entry name" value="AB_hydrolase_1"/>
</dbReference>
<dbReference type="EMBL" id="KN880498">
    <property type="protein sequence ID" value="KIY68656.1"/>
    <property type="molecule type" value="Genomic_DNA"/>
</dbReference>
<accession>A0A0D7BG83</accession>
<dbReference type="AlphaFoldDB" id="A0A0D7BG83"/>
<name>A0A0D7BG83_9AGAR</name>
<sequence length="314" mass="34688">MQAVRSILLLLSLTLSVFTGYSHASRTTLGSVDANGVNVFYREAGPSDAPILLILHGFPSSSHQYRNLIPKLADNYHIIAPDFPAFGFTTVPASLNYTYTFASLANTLSDFLDALDITSFAVYIFDYGAPVGLRLALQRPDLDIKALITQNGNAYEEGLGTTWAPIQAYWKSGSAEDREVVRSNVITASAVKSQYVDGTPSDLVSQIAPETYTLDWATISPADAQEIQLDLFYDYRHNVELYPQFQEWLRQSGVPVLAIWGANDAHFVWAGAEAYARDVQDLQLVKLDAGHFAAESHAEEIANNVLAFLKDHRY</sequence>
<organism evidence="4 5">
    <name type="scientific">Cylindrobasidium torrendii FP15055 ss-10</name>
    <dbReference type="NCBI Taxonomy" id="1314674"/>
    <lineage>
        <taxon>Eukaryota</taxon>
        <taxon>Fungi</taxon>
        <taxon>Dikarya</taxon>
        <taxon>Basidiomycota</taxon>
        <taxon>Agaricomycotina</taxon>
        <taxon>Agaricomycetes</taxon>
        <taxon>Agaricomycetidae</taxon>
        <taxon>Agaricales</taxon>
        <taxon>Marasmiineae</taxon>
        <taxon>Physalacriaceae</taxon>
        <taxon>Cylindrobasidium</taxon>
    </lineage>
</organism>
<evidence type="ECO:0000259" key="3">
    <source>
        <dbReference type="Pfam" id="PF00561"/>
    </source>
</evidence>
<keyword evidence="2" id="KW-0732">Signal</keyword>
<dbReference type="Pfam" id="PF00561">
    <property type="entry name" value="Abhydrolase_1"/>
    <property type="match status" value="1"/>
</dbReference>
<dbReference type="Proteomes" id="UP000054007">
    <property type="component" value="Unassembled WGS sequence"/>
</dbReference>
<evidence type="ECO:0000256" key="1">
    <source>
        <dbReference type="ARBA" id="ARBA00022801"/>
    </source>
</evidence>
<evidence type="ECO:0000313" key="5">
    <source>
        <dbReference type="Proteomes" id="UP000054007"/>
    </source>
</evidence>
<keyword evidence="1 4" id="KW-0378">Hydrolase</keyword>
<evidence type="ECO:0000313" key="4">
    <source>
        <dbReference type="EMBL" id="KIY68656.1"/>
    </source>
</evidence>
<feature type="signal peptide" evidence="2">
    <location>
        <begin position="1"/>
        <end position="24"/>
    </location>
</feature>
<dbReference type="PANTHER" id="PTHR42977:SF3">
    <property type="entry name" value="AB HYDROLASE-1 DOMAIN-CONTAINING PROTEIN"/>
    <property type="match status" value="1"/>
</dbReference>
<dbReference type="OrthoDB" id="6431331at2759"/>
<dbReference type="InterPro" id="IPR000639">
    <property type="entry name" value="Epox_hydrolase-like"/>
</dbReference>